<dbReference type="InterPro" id="IPR036249">
    <property type="entry name" value="Thioredoxin-like_sf"/>
</dbReference>
<feature type="region of interest" description="Disordered" evidence="1">
    <location>
        <begin position="41"/>
        <end position="64"/>
    </location>
</feature>
<dbReference type="InterPro" id="IPR025392">
    <property type="entry name" value="DUF4124"/>
</dbReference>
<evidence type="ECO:0000256" key="2">
    <source>
        <dbReference type="SAM" id="SignalP"/>
    </source>
</evidence>
<feature type="domain" description="Glutaredoxin" evidence="3">
    <location>
        <begin position="83"/>
        <end position="139"/>
    </location>
</feature>
<feature type="signal peptide" evidence="2">
    <location>
        <begin position="1"/>
        <end position="26"/>
    </location>
</feature>
<dbReference type="CDD" id="cd02976">
    <property type="entry name" value="NrdH"/>
    <property type="match status" value="1"/>
</dbReference>
<reference evidence="5" key="1">
    <citation type="submission" date="2020-02" db="EMBL/GenBank/DDBJ databases">
        <authorList>
            <person name="Meier V. D."/>
        </authorList>
    </citation>
    <scope>NUCLEOTIDE SEQUENCE</scope>
    <source>
        <strain evidence="5">AVDCRST_MAG51</strain>
    </source>
</reference>
<name>A0A6J4QKS0_9BURK</name>
<dbReference type="Pfam" id="PF00462">
    <property type="entry name" value="Glutaredoxin"/>
    <property type="match status" value="1"/>
</dbReference>
<dbReference type="Gene3D" id="3.40.30.10">
    <property type="entry name" value="Glutaredoxin"/>
    <property type="match status" value="1"/>
</dbReference>
<protein>
    <submittedName>
        <fullName evidence="5">Uncharacterized protein</fullName>
    </submittedName>
</protein>
<evidence type="ECO:0000259" key="3">
    <source>
        <dbReference type="Pfam" id="PF00462"/>
    </source>
</evidence>
<gene>
    <name evidence="5" type="ORF">AVDCRST_MAG51-3197</name>
</gene>
<dbReference type="InterPro" id="IPR002109">
    <property type="entry name" value="Glutaredoxin"/>
</dbReference>
<evidence type="ECO:0000259" key="4">
    <source>
        <dbReference type="Pfam" id="PF13511"/>
    </source>
</evidence>
<dbReference type="EMBL" id="CADCUX010000694">
    <property type="protein sequence ID" value="CAA9440173.1"/>
    <property type="molecule type" value="Genomic_DNA"/>
</dbReference>
<keyword evidence="2" id="KW-0732">Signal</keyword>
<feature type="region of interest" description="Disordered" evidence="1">
    <location>
        <begin position="184"/>
        <end position="215"/>
    </location>
</feature>
<dbReference type="PROSITE" id="PS51354">
    <property type="entry name" value="GLUTAREDOXIN_2"/>
    <property type="match status" value="1"/>
</dbReference>
<sequence length="215" mass="21880">MFIAHPSLARRLAAVALATVACTAGAQQVYRIVGPDGKVTFSDKPPVEPNAKARPTQTAALPGGGGGSALPFELRQVSSRYPVTLYTGPDCGPCGSGRAFLSSRGIPFAEKTVTTNEDVAALQRLTGGSSLPLVTIGGQQLAGYSEVEWSQFLDAAGYPKTSQLPPSYRNPAAAPLVVVSTPKPAESPAAAAAPTPTATSGPVLPPGNNPAGIQF</sequence>
<evidence type="ECO:0000313" key="5">
    <source>
        <dbReference type="EMBL" id="CAA9440173.1"/>
    </source>
</evidence>
<dbReference type="SUPFAM" id="SSF52833">
    <property type="entry name" value="Thioredoxin-like"/>
    <property type="match status" value="1"/>
</dbReference>
<proteinExistence type="predicted"/>
<accession>A0A6J4QKS0</accession>
<feature type="compositionally biased region" description="Low complexity" evidence="1">
    <location>
        <begin position="184"/>
        <end position="202"/>
    </location>
</feature>
<organism evidence="5">
    <name type="scientific">uncultured Ramlibacter sp</name>
    <dbReference type="NCBI Taxonomy" id="260755"/>
    <lineage>
        <taxon>Bacteria</taxon>
        <taxon>Pseudomonadati</taxon>
        <taxon>Pseudomonadota</taxon>
        <taxon>Betaproteobacteria</taxon>
        <taxon>Burkholderiales</taxon>
        <taxon>Comamonadaceae</taxon>
        <taxon>Ramlibacter</taxon>
        <taxon>environmental samples</taxon>
    </lineage>
</organism>
<dbReference type="AlphaFoldDB" id="A0A6J4QKS0"/>
<dbReference type="Pfam" id="PF13511">
    <property type="entry name" value="DUF4124"/>
    <property type="match status" value="1"/>
</dbReference>
<feature type="chain" id="PRO_5026992795" evidence="2">
    <location>
        <begin position="27"/>
        <end position="215"/>
    </location>
</feature>
<evidence type="ECO:0000256" key="1">
    <source>
        <dbReference type="SAM" id="MobiDB-lite"/>
    </source>
</evidence>
<feature type="domain" description="DUF4124" evidence="4">
    <location>
        <begin position="16"/>
        <end position="56"/>
    </location>
</feature>